<evidence type="ECO:0008006" key="2">
    <source>
        <dbReference type="Google" id="ProtNLM"/>
    </source>
</evidence>
<dbReference type="PANTHER" id="PTHR42924">
    <property type="entry name" value="EXONUCLEASE"/>
    <property type="match status" value="1"/>
</dbReference>
<proteinExistence type="predicted"/>
<dbReference type="InterPro" id="IPR016195">
    <property type="entry name" value="Pol/histidinol_Pase-like"/>
</dbReference>
<dbReference type="InterPro" id="IPR052018">
    <property type="entry name" value="PHP_domain"/>
</dbReference>
<dbReference type="EMBL" id="UINC01020355">
    <property type="protein sequence ID" value="SVA85563.1"/>
    <property type="molecule type" value="Genomic_DNA"/>
</dbReference>
<protein>
    <recommendedName>
        <fullName evidence="2">PHP domain-containing protein</fullName>
    </recommendedName>
</protein>
<accession>A0A381Z9Y7</accession>
<gene>
    <name evidence="1" type="ORF">METZ01_LOCUS138417</name>
</gene>
<name>A0A381Z9Y7_9ZZZZ</name>
<dbReference type="Gene3D" id="1.10.150.650">
    <property type="match status" value="1"/>
</dbReference>
<dbReference type="PANTHER" id="PTHR42924:SF3">
    <property type="entry name" value="POLYMERASE_HISTIDINOL PHOSPHATASE N-TERMINAL DOMAIN-CONTAINING PROTEIN"/>
    <property type="match status" value="1"/>
</dbReference>
<dbReference type="GO" id="GO:0035312">
    <property type="term" value="F:5'-3' DNA exonuclease activity"/>
    <property type="evidence" value="ECO:0007669"/>
    <property type="project" value="TreeGrafter"/>
</dbReference>
<dbReference type="Gene3D" id="3.20.20.140">
    <property type="entry name" value="Metal-dependent hydrolases"/>
    <property type="match status" value="1"/>
</dbReference>
<evidence type="ECO:0000313" key="1">
    <source>
        <dbReference type="EMBL" id="SVA85563.1"/>
    </source>
</evidence>
<organism evidence="1">
    <name type="scientific">marine metagenome</name>
    <dbReference type="NCBI Taxonomy" id="408172"/>
    <lineage>
        <taxon>unclassified sequences</taxon>
        <taxon>metagenomes</taxon>
        <taxon>ecological metagenomes</taxon>
    </lineage>
</organism>
<dbReference type="GO" id="GO:0004534">
    <property type="term" value="F:5'-3' RNA exonuclease activity"/>
    <property type="evidence" value="ECO:0007669"/>
    <property type="project" value="TreeGrafter"/>
</dbReference>
<reference evidence="1" key="1">
    <citation type="submission" date="2018-05" db="EMBL/GenBank/DDBJ databases">
        <authorList>
            <person name="Lanie J.A."/>
            <person name="Ng W.-L."/>
            <person name="Kazmierczak K.M."/>
            <person name="Andrzejewski T.M."/>
            <person name="Davidsen T.M."/>
            <person name="Wayne K.J."/>
            <person name="Tettelin H."/>
            <person name="Glass J.I."/>
            <person name="Rusch D."/>
            <person name="Podicherti R."/>
            <person name="Tsui H.-C.T."/>
            <person name="Winkler M.E."/>
        </authorList>
    </citation>
    <scope>NUCLEOTIDE SEQUENCE</scope>
</reference>
<dbReference type="AlphaFoldDB" id="A0A381Z9Y7"/>
<dbReference type="SUPFAM" id="SSF89550">
    <property type="entry name" value="PHP domain-like"/>
    <property type="match status" value="1"/>
</dbReference>
<sequence length="215" mass="23724">MLGLFVDDANDELIKCTDQARRFRRQRAKEIVERLNSKGIDVEFTAVESAAGYGSIGRPHIAEAIVEADEKTDNVNEAFRKWIGIGGPAFVPKETVGAEEVISVVHRAGGVAILAHPGSYRWSWRRCRDGIRTLAELGLDGFELVHPSYTSNARKKFKRLIDEMGLLPSGGSDFHGPPVGTTRLGEYAVSLQWLEALREAATSHRANIHSTEENV</sequence>